<dbReference type="PROSITE" id="PS51440">
    <property type="entry name" value="TIM_2"/>
    <property type="match status" value="1"/>
</dbReference>
<evidence type="ECO:0000256" key="9">
    <source>
        <dbReference type="HAMAP-Rule" id="MF_00147"/>
    </source>
</evidence>
<dbReference type="NCBIfam" id="TIGR00419">
    <property type="entry name" value="tim"/>
    <property type="match status" value="1"/>
</dbReference>
<organism evidence="11 12">
    <name type="scientific">Desulfosporosinus acidiphilus (strain DSM 22704 / JCM 16185 / SJ4)</name>
    <dbReference type="NCBI Taxonomy" id="646529"/>
    <lineage>
        <taxon>Bacteria</taxon>
        <taxon>Bacillati</taxon>
        <taxon>Bacillota</taxon>
        <taxon>Clostridia</taxon>
        <taxon>Eubacteriales</taxon>
        <taxon>Desulfitobacteriaceae</taxon>
        <taxon>Desulfosporosinus</taxon>
    </lineage>
</organism>
<comment type="pathway">
    <text evidence="9 10">Carbohydrate biosynthesis; gluconeogenesis.</text>
</comment>
<reference evidence="11 12" key="1">
    <citation type="journal article" date="2012" name="J. Bacteriol.">
        <title>Complete genome sequences of Desulfosporosinus orientis DSM765T, Desulfosporosinus youngiae DSM17734T, Desulfosporosinus meridiei DSM13257T, and Desulfosporosinus acidiphilus DSM22704T.</title>
        <authorList>
            <person name="Pester M."/>
            <person name="Brambilla E."/>
            <person name="Alazard D."/>
            <person name="Rattei T."/>
            <person name="Weinmaier T."/>
            <person name="Han J."/>
            <person name="Lucas S."/>
            <person name="Lapidus A."/>
            <person name="Cheng J.F."/>
            <person name="Goodwin L."/>
            <person name="Pitluck S."/>
            <person name="Peters L."/>
            <person name="Ovchinnikova G."/>
            <person name="Teshima H."/>
            <person name="Detter J.C."/>
            <person name="Han C.S."/>
            <person name="Tapia R."/>
            <person name="Land M.L."/>
            <person name="Hauser L."/>
            <person name="Kyrpides N.C."/>
            <person name="Ivanova N.N."/>
            <person name="Pagani I."/>
            <person name="Huntmann M."/>
            <person name="Wei C.L."/>
            <person name="Davenport K.W."/>
            <person name="Daligault H."/>
            <person name="Chain P.S."/>
            <person name="Chen A."/>
            <person name="Mavromatis K."/>
            <person name="Markowitz V."/>
            <person name="Szeto E."/>
            <person name="Mikhailova N."/>
            <person name="Pati A."/>
            <person name="Wagner M."/>
            <person name="Woyke T."/>
            <person name="Ollivier B."/>
            <person name="Klenk H.P."/>
            <person name="Spring S."/>
            <person name="Loy A."/>
        </authorList>
    </citation>
    <scope>NUCLEOTIDE SEQUENCE [LARGE SCALE GENOMIC DNA]</scope>
    <source>
        <strain evidence="12">DSM 22704 / JCM 16185 / SJ4</strain>
    </source>
</reference>
<dbReference type="eggNOG" id="COG0149">
    <property type="taxonomic scope" value="Bacteria"/>
</dbReference>
<dbReference type="KEGG" id="dai:Desaci_4573"/>
<feature type="binding site" evidence="9">
    <location>
        <position position="234"/>
    </location>
    <ligand>
        <name>substrate</name>
    </ligand>
</feature>
<dbReference type="PANTHER" id="PTHR21139">
    <property type="entry name" value="TRIOSEPHOSPHATE ISOMERASE"/>
    <property type="match status" value="1"/>
</dbReference>
<dbReference type="GO" id="GO:0046166">
    <property type="term" value="P:glyceraldehyde-3-phosphate biosynthetic process"/>
    <property type="evidence" value="ECO:0007669"/>
    <property type="project" value="TreeGrafter"/>
</dbReference>
<dbReference type="GO" id="GO:0004807">
    <property type="term" value="F:triose-phosphate isomerase activity"/>
    <property type="evidence" value="ECO:0007669"/>
    <property type="project" value="UniProtKB-UniRule"/>
</dbReference>
<dbReference type="EC" id="5.3.1.1" evidence="3 9"/>
<dbReference type="InterPro" id="IPR035990">
    <property type="entry name" value="TIM_sf"/>
</dbReference>
<comment type="subunit">
    <text evidence="9 10">Homodimer.</text>
</comment>
<dbReference type="Pfam" id="PF00121">
    <property type="entry name" value="TIM"/>
    <property type="match status" value="1"/>
</dbReference>
<dbReference type="GO" id="GO:0006096">
    <property type="term" value="P:glycolytic process"/>
    <property type="evidence" value="ECO:0007669"/>
    <property type="project" value="UniProtKB-UniRule"/>
</dbReference>
<feature type="binding site" evidence="9">
    <location>
        <begin position="31"/>
        <end position="33"/>
    </location>
    <ligand>
        <name>substrate</name>
    </ligand>
</feature>
<dbReference type="GO" id="GO:0005829">
    <property type="term" value="C:cytosol"/>
    <property type="evidence" value="ECO:0007669"/>
    <property type="project" value="TreeGrafter"/>
</dbReference>
<dbReference type="FunFam" id="3.20.20.70:FF:000016">
    <property type="entry name" value="Triosephosphate isomerase"/>
    <property type="match status" value="1"/>
</dbReference>
<dbReference type="InterPro" id="IPR020861">
    <property type="entry name" value="Triosephosphate_isomerase_AS"/>
</dbReference>
<keyword evidence="12" id="KW-1185">Reference proteome</keyword>
<dbReference type="UniPathway" id="UPA00109">
    <property type="reaction ID" value="UER00189"/>
</dbReference>
<evidence type="ECO:0000313" key="11">
    <source>
        <dbReference type="EMBL" id="AFM43410.1"/>
    </source>
</evidence>
<evidence type="ECO:0000256" key="4">
    <source>
        <dbReference type="ARBA" id="ARBA00019397"/>
    </source>
</evidence>
<dbReference type="InterPro" id="IPR022896">
    <property type="entry name" value="TrioseP_Isoase_bac/euk"/>
</dbReference>
<dbReference type="Gene3D" id="3.20.20.70">
    <property type="entry name" value="Aldolase class I"/>
    <property type="match status" value="1"/>
</dbReference>
<name>I4DC86_DESAJ</name>
<evidence type="ECO:0000313" key="12">
    <source>
        <dbReference type="Proteomes" id="UP000002892"/>
    </source>
</evidence>
<accession>I4DC86</accession>
<evidence type="ECO:0000256" key="10">
    <source>
        <dbReference type="RuleBase" id="RU363013"/>
    </source>
</evidence>
<evidence type="ECO:0000256" key="2">
    <source>
        <dbReference type="ARBA" id="ARBA00007422"/>
    </source>
</evidence>
<keyword evidence="5 9" id="KW-0312">Gluconeogenesis</keyword>
<dbReference type="InterPro" id="IPR013785">
    <property type="entry name" value="Aldolase_TIM"/>
</dbReference>
<dbReference type="AlphaFoldDB" id="I4DC86"/>
<feature type="binding site" evidence="9">
    <location>
        <position position="195"/>
    </location>
    <ligand>
        <name>substrate</name>
    </ligand>
</feature>
<dbReference type="InterPro" id="IPR000652">
    <property type="entry name" value="Triosephosphate_isomerase"/>
</dbReference>
<protein>
    <recommendedName>
        <fullName evidence="4 9">Triosephosphate isomerase</fullName>
        <shortName evidence="9">TIM</shortName>
        <shortName evidence="9">TPI</shortName>
        <ecNumber evidence="3 9">5.3.1.1</ecNumber>
    </recommendedName>
    <alternativeName>
        <fullName evidence="9">Triose-phosphate isomerase</fullName>
    </alternativeName>
</protein>
<comment type="catalytic activity">
    <reaction evidence="9 10">
        <text>D-glyceraldehyde 3-phosphate = dihydroxyacetone phosphate</text>
        <dbReference type="Rhea" id="RHEA:18585"/>
        <dbReference type="ChEBI" id="CHEBI:57642"/>
        <dbReference type="ChEBI" id="CHEBI:59776"/>
        <dbReference type="EC" id="5.3.1.1"/>
    </reaction>
</comment>
<dbReference type="GO" id="GO:0019563">
    <property type="term" value="P:glycerol catabolic process"/>
    <property type="evidence" value="ECO:0007669"/>
    <property type="project" value="TreeGrafter"/>
</dbReference>
<dbReference type="HOGENOM" id="CLU_024251_2_3_9"/>
<dbReference type="SUPFAM" id="SSF51351">
    <property type="entry name" value="Triosephosphate isomerase (TIM)"/>
    <property type="match status" value="1"/>
</dbReference>
<feature type="active site" description="Electrophile" evidence="9">
    <location>
        <position position="117"/>
    </location>
</feature>
<evidence type="ECO:0000256" key="8">
    <source>
        <dbReference type="ARBA" id="ARBA00023235"/>
    </source>
</evidence>
<dbReference type="Proteomes" id="UP000002892">
    <property type="component" value="Chromosome"/>
</dbReference>
<comment type="subcellular location">
    <subcellularLocation>
        <location evidence="9 10">Cytoplasm</location>
    </subcellularLocation>
</comment>
<dbReference type="HAMAP" id="MF_00147_B">
    <property type="entry name" value="TIM_B"/>
    <property type="match status" value="1"/>
</dbReference>
<feature type="binding site" evidence="9">
    <location>
        <begin position="255"/>
        <end position="256"/>
    </location>
    <ligand>
        <name>substrate</name>
    </ligand>
</feature>
<dbReference type="STRING" id="646529.Desaci_4573"/>
<proteinExistence type="inferred from homology"/>
<dbReference type="CDD" id="cd00311">
    <property type="entry name" value="TIM"/>
    <property type="match status" value="1"/>
</dbReference>
<dbReference type="GO" id="GO:0006094">
    <property type="term" value="P:gluconeogenesis"/>
    <property type="evidence" value="ECO:0007669"/>
    <property type="project" value="UniProtKB-UniRule"/>
</dbReference>
<comment type="similarity">
    <text evidence="2 9 10">Belongs to the triosephosphate isomerase family.</text>
</comment>
<dbReference type="UniPathway" id="UPA00138"/>
<comment type="pathway">
    <text evidence="1 9 10">Carbohydrate degradation; glycolysis; D-glyceraldehyde 3-phosphate from glycerone phosphate: step 1/1.</text>
</comment>
<dbReference type="EMBL" id="CP003639">
    <property type="protein sequence ID" value="AFM43410.1"/>
    <property type="molecule type" value="Genomic_DNA"/>
</dbReference>
<keyword evidence="7 9" id="KW-0324">Glycolysis</keyword>
<keyword evidence="8 9" id="KW-0413">Isomerase</keyword>
<comment type="function">
    <text evidence="9">Involved in the gluconeogenesis. Catalyzes stereospecifically the conversion of dihydroxyacetone phosphate (DHAP) to D-glyceraldehyde-3-phosphate (G3P).</text>
</comment>
<sequence length="274" mass="29589">MDCAPRNKLRASQTKWRNQNVANRRHVIAGNWKMFKTVKEAEDYAVKFLEDVKNVTDLDIILCAPFTALYALKNELEESVVHLGAQNMSWADQGAYTGEISAQMLLEAACTYVILGHSERREMFGETDEAIAKKVRKALEAGLTPILCVGENLSVREAGKAVAQVQGQVAKALEGISPEDLSRVVVAYEPIWAIGTGKTASSQDAQEMCAAIRFTLARFMGTASEKVPILYGGSVKADNIAELLSESDVDGALVGGASLDPQGFAKLIHNAASV</sequence>
<feature type="active site" description="Proton acceptor" evidence="9">
    <location>
        <position position="189"/>
    </location>
</feature>
<evidence type="ECO:0000256" key="3">
    <source>
        <dbReference type="ARBA" id="ARBA00011940"/>
    </source>
</evidence>
<evidence type="ECO:0000256" key="6">
    <source>
        <dbReference type="ARBA" id="ARBA00022490"/>
    </source>
</evidence>
<evidence type="ECO:0000256" key="5">
    <source>
        <dbReference type="ARBA" id="ARBA00022432"/>
    </source>
</evidence>
<evidence type="ECO:0000256" key="7">
    <source>
        <dbReference type="ARBA" id="ARBA00023152"/>
    </source>
</evidence>
<keyword evidence="6 9" id="KW-0963">Cytoplasm</keyword>
<dbReference type="PROSITE" id="PS00171">
    <property type="entry name" value="TIM_1"/>
    <property type="match status" value="1"/>
</dbReference>
<evidence type="ECO:0000256" key="1">
    <source>
        <dbReference type="ARBA" id="ARBA00004680"/>
    </source>
</evidence>
<dbReference type="PANTHER" id="PTHR21139:SF42">
    <property type="entry name" value="TRIOSEPHOSPHATE ISOMERASE"/>
    <property type="match status" value="1"/>
</dbReference>
<gene>
    <name evidence="9" type="primary">tpiA</name>
    <name evidence="11" type="ordered locus">Desaci_4573</name>
</gene>